<dbReference type="CDD" id="cd05233">
    <property type="entry name" value="SDR_c"/>
    <property type="match status" value="1"/>
</dbReference>
<dbReference type="InterPro" id="IPR020904">
    <property type="entry name" value="Sc_DH/Rdtase_CS"/>
</dbReference>
<organism evidence="4 5">
    <name type="scientific">Vulcanimicrobium alpinum</name>
    <dbReference type="NCBI Taxonomy" id="3016050"/>
    <lineage>
        <taxon>Bacteria</taxon>
        <taxon>Bacillati</taxon>
        <taxon>Vulcanimicrobiota</taxon>
        <taxon>Vulcanimicrobiia</taxon>
        <taxon>Vulcanimicrobiales</taxon>
        <taxon>Vulcanimicrobiaceae</taxon>
        <taxon>Vulcanimicrobium</taxon>
    </lineage>
</organism>
<accession>A0AAN2CB73</accession>
<comment type="similarity">
    <text evidence="1">Belongs to the short-chain dehydrogenases/reductases (SDR) family.</text>
</comment>
<protein>
    <submittedName>
        <fullName evidence="4">3-hydroxyacyl-CoA dehydrogenase</fullName>
    </submittedName>
</protein>
<dbReference type="PANTHER" id="PTHR42879:SF2">
    <property type="entry name" value="3-OXOACYL-[ACYL-CARRIER-PROTEIN] REDUCTASE FABG"/>
    <property type="match status" value="1"/>
</dbReference>
<dbReference type="PROSITE" id="PS00061">
    <property type="entry name" value="ADH_SHORT"/>
    <property type="match status" value="1"/>
</dbReference>
<proteinExistence type="inferred from homology"/>
<dbReference type="KEGG" id="vab:WPS_33900"/>
<dbReference type="FunFam" id="3.40.50.720:FF:000084">
    <property type="entry name" value="Short-chain dehydrogenase reductase"/>
    <property type="match status" value="1"/>
</dbReference>
<dbReference type="AlphaFoldDB" id="A0AAN2CB73"/>
<evidence type="ECO:0000313" key="4">
    <source>
        <dbReference type="EMBL" id="BDE08114.1"/>
    </source>
</evidence>
<dbReference type="PRINTS" id="PR00081">
    <property type="entry name" value="GDHRDH"/>
</dbReference>
<dbReference type="PANTHER" id="PTHR42879">
    <property type="entry name" value="3-OXOACYL-(ACYL-CARRIER-PROTEIN) REDUCTASE"/>
    <property type="match status" value="1"/>
</dbReference>
<feature type="domain" description="Ketoreductase" evidence="3">
    <location>
        <begin position="8"/>
        <end position="186"/>
    </location>
</feature>
<dbReference type="GO" id="GO:0016491">
    <property type="term" value="F:oxidoreductase activity"/>
    <property type="evidence" value="ECO:0007669"/>
    <property type="project" value="UniProtKB-KW"/>
</dbReference>
<evidence type="ECO:0000259" key="3">
    <source>
        <dbReference type="SMART" id="SM00822"/>
    </source>
</evidence>
<dbReference type="NCBIfam" id="NF005559">
    <property type="entry name" value="PRK07231.1"/>
    <property type="match status" value="1"/>
</dbReference>
<keyword evidence="2" id="KW-0560">Oxidoreductase</keyword>
<dbReference type="Pfam" id="PF13561">
    <property type="entry name" value="adh_short_C2"/>
    <property type="match status" value="1"/>
</dbReference>
<dbReference type="Gene3D" id="3.40.50.720">
    <property type="entry name" value="NAD(P)-binding Rossmann-like Domain"/>
    <property type="match status" value="1"/>
</dbReference>
<dbReference type="RefSeq" id="WP_317995664.1">
    <property type="nucleotide sequence ID" value="NZ_AP025523.1"/>
</dbReference>
<name>A0AAN2CB73_UNVUL</name>
<dbReference type="SUPFAM" id="SSF51735">
    <property type="entry name" value="NAD(P)-binding Rossmann-fold domains"/>
    <property type="match status" value="1"/>
</dbReference>
<sequence>MNAPLAGLHALVTGAGTGIGAAIATALAANGARITLLGRHRDALEAHAATLPASAEALVVLADVADEPAVATAFAAARERHGELAILVNNAGASISKPLAALDRETWDEILRVNLTGSYVCARAAIPAMAAAQNGRVVNIASTAGLVGGPYIAAYAAAKHGVVGLTRALAAEFGKKGVTVNAVCPGFTETSMLDRTLDRIERTTGRTEEQAAQALLARNPLGRFVRPAEVASVVAWLCRAESAAINGQAIVVDGGEVAR</sequence>
<dbReference type="InterPro" id="IPR050259">
    <property type="entry name" value="SDR"/>
</dbReference>
<gene>
    <name evidence="4" type="ORF">WPS_33900</name>
</gene>
<dbReference type="InterPro" id="IPR057326">
    <property type="entry name" value="KR_dom"/>
</dbReference>
<evidence type="ECO:0000313" key="5">
    <source>
        <dbReference type="Proteomes" id="UP001317532"/>
    </source>
</evidence>
<evidence type="ECO:0000256" key="2">
    <source>
        <dbReference type="ARBA" id="ARBA00023002"/>
    </source>
</evidence>
<dbReference type="InterPro" id="IPR036291">
    <property type="entry name" value="NAD(P)-bd_dom_sf"/>
</dbReference>
<keyword evidence="5" id="KW-1185">Reference proteome</keyword>
<dbReference type="Proteomes" id="UP001317532">
    <property type="component" value="Chromosome"/>
</dbReference>
<reference evidence="4 5" key="1">
    <citation type="journal article" date="2022" name="ISME Commun">
        <title>Vulcanimicrobium alpinus gen. nov. sp. nov., the first cultivated representative of the candidate phylum 'Eremiobacterota', is a metabolically versatile aerobic anoxygenic phototroph.</title>
        <authorList>
            <person name="Yabe S."/>
            <person name="Muto K."/>
            <person name="Abe K."/>
            <person name="Yokota A."/>
            <person name="Staudigel H."/>
            <person name="Tebo B.M."/>
        </authorList>
    </citation>
    <scope>NUCLEOTIDE SEQUENCE [LARGE SCALE GENOMIC DNA]</scope>
    <source>
        <strain evidence="4 5">WC8-2</strain>
    </source>
</reference>
<evidence type="ECO:0000256" key="1">
    <source>
        <dbReference type="ARBA" id="ARBA00006484"/>
    </source>
</evidence>
<dbReference type="SMART" id="SM00822">
    <property type="entry name" value="PKS_KR"/>
    <property type="match status" value="1"/>
</dbReference>
<dbReference type="EMBL" id="AP025523">
    <property type="protein sequence ID" value="BDE08114.1"/>
    <property type="molecule type" value="Genomic_DNA"/>
</dbReference>
<dbReference type="PRINTS" id="PR00080">
    <property type="entry name" value="SDRFAMILY"/>
</dbReference>
<dbReference type="GO" id="GO:0032787">
    <property type="term" value="P:monocarboxylic acid metabolic process"/>
    <property type="evidence" value="ECO:0007669"/>
    <property type="project" value="UniProtKB-ARBA"/>
</dbReference>
<dbReference type="InterPro" id="IPR002347">
    <property type="entry name" value="SDR_fam"/>
</dbReference>